<feature type="compositionally biased region" description="Low complexity" evidence="9">
    <location>
        <begin position="193"/>
        <end position="202"/>
    </location>
</feature>
<feature type="region of interest" description="Disordered" evidence="9">
    <location>
        <begin position="185"/>
        <end position="273"/>
    </location>
</feature>
<comment type="subcellular location">
    <subcellularLocation>
        <location evidence="1">Cytoplasm</location>
    </subcellularLocation>
</comment>
<dbReference type="GO" id="GO:0005737">
    <property type="term" value="C:cytoplasm"/>
    <property type="evidence" value="ECO:0007669"/>
    <property type="project" value="UniProtKB-SubCell"/>
</dbReference>
<evidence type="ECO:0000313" key="10">
    <source>
        <dbReference type="EMBL" id="MBB5965767.1"/>
    </source>
</evidence>
<evidence type="ECO:0000256" key="1">
    <source>
        <dbReference type="ARBA" id="ARBA00004496"/>
    </source>
</evidence>
<dbReference type="PANTHER" id="PTHR35794">
    <property type="entry name" value="CELL DIVISION PROTEIN DIVIVA"/>
    <property type="match status" value="1"/>
</dbReference>
<dbReference type="InterPro" id="IPR019933">
    <property type="entry name" value="DivIVA_domain"/>
</dbReference>
<evidence type="ECO:0000256" key="8">
    <source>
        <dbReference type="ARBA" id="ARBA00031737"/>
    </source>
</evidence>
<evidence type="ECO:0000256" key="3">
    <source>
        <dbReference type="ARBA" id="ARBA00018787"/>
    </source>
</evidence>
<comment type="caution">
    <text evidence="10">The sequence shown here is derived from an EMBL/GenBank/DDBJ whole genome shotgun (WGS) entry which is preliminary data.</text>
</comment>
<sequence length="366" mass="37964">MNRFPRVLGVRSGYDPDQVDALIRRIEGTLGRGTPAGEPITADEIRDARFRTKLGGYNETAVDFALEAFIVAVEARAAQQSHAPDPRAADPWSADRVAEPRAGGPWTGEIRAGEVVADPESAAARPGNGEDPVTGPRTGQVLAGDAGIPRAPAGGPAAAAGRPGGPAAAEEAGTDEIWVAGAQEGESSGVRTGGAEPEAGAAEVREPRSDAPGAGEPGAAIPGAREAGTGSTALRAQEDRPAGSRESGAWTGAAPAAGPGRPRDLWPKPPLPESLAVAGREEQAVRVERVAFRPGRLGMGYDEGEVDVFLDRLVATFRGTAERPLTPQDVREARFTTVMFRAGYSVTQVDGFLAEMAEVLERYPIG</sequence>
<name>A0A841DAN7_PLAVE</name>
<proteinExistence type="inferred from homology"/>
<keyword evidence="5" id="KW-0132">Cell division</keyword>
<protein>
    <recommendedName>
        <fullName evidence="3">Cell wall synthesis protein Wag31</fullName>
    </recommendedName>
    <alternativeName>
        <fullName evidence="8">Antigen 84</fullName>
    </alternativeName>
</protein>
<accession>A0A841DAN7</accession>
<dbReference type="Proteomes" id="UP000562352">
    <property type="component" value="Unassembled WGS sequence"/>
</dbReference>
<dbReference type="InterPro" id="IPR007793">
    <property type="entry name" value="DivIVA_fam"/>
</dbReference>
<evidence type="ECO:0000256" key="5">
    <source>
        <dbReference type="ARBA" id="ARBA00022618"/>
    </source>
</evidence>
<dbReference type="GO" id="GO:0051301">
    <property type="term" value="P:cell division"/>
    <property type="evidence" value="ECO:0007669"/>
    <property type="project" value="UniProtKB-KW"/>
</dbReference>
<dbReference type="AlphaFoldDB" id="A0A841DAN7"/>
<evidence type="ECO:0000256" key="7">
    <source>
        <dbReference type="ARBA" id="ARBA00023306"/>
    </source>
</evidence>
<keyword evidence="4" id="KW-0963">Cytoplasm</keyword>
<evidence type="ECO:0000256" key="6">
    <source>
        <dbReference type="ARBA" id="ARBA00023054"/>
    </source>
</evidence>
<keyword evidence="6" id="KW-0175">Coiled coil</keyword>
<feature type="region of interest" description="Disordered" evidence="9">
    <location>
        <begin position="79"/>
        <end position="107"/>
    </location>
</feature>
<dbReference type="Gene3D" id="6.10.250.660">
    <property type="match status" value="2"/>
</dbReference>
<dbReference type="PANTHER" id="PTHR35794:SF2">
    <property type="entry name" value="CELL DIVISION PROTEIN DIVIVA"/>
    <property type="match status" value="1"/>
</dbReference>
<keyword evidence="7" id="KW-0131">Cell cycle</keyword>
<gene>
    <name evidence="10" type="ORF">FHS22_005057</name>
</gene>
<evidence type="ECO:0000256" key="2">
    <source>
        <dbReference type="ARBA" id="ARBA00009008"/>
    </source>
</evidence>
<reference evidence="10 11" key="1">
    <citation type="submission" date="2020-08" db="EMBL/GenBank/DDBJ databases">
        <title>Genomic Encyclopedia of Type Strains, Phase III (KMG-III): the genomes of soil and plant-associated and newly described type strains.</title>
        <authorList>
            <person name="Whitman W."/>
        </authorList>
    </citation>
    <scope>NUCLEOTIDE SEQUENCE [LARGE SCALE GENOMIC DNA]</scope>
    <source>
        <strain evidence="10 11">CECT 3303</strain>
    </source>
</reference>
<comment type="similarity">
    <text evidence="2">Belongs to the DivIVA family.</text>
</comment>
<evidence type="ECO:0000313" key="11">
    <source>
        <dbReference type="Proteomes" id="UP000562352"/>
    </source>
</evidence>
<feature type="compositionally biased region" description="Low complexity" evidence="9">
    <location>
        <begin position="143"/>
        <end position="171"/>
    </location>
</feature>
<dbReference type="RefSeq" id="WP_184945429.1">
    <property type="nucleotide sequence ID" value="NZ_BAAAWZ010000001.1"/>
</dbReference>
<dbReference type="EMBL" id="JACHJJ010000019">
    <property type="protein sequence ID" value="MBB5965767.1"/>
    <property type="molecule type" value="Genomic_DNA"/>
</dbReference>
<feature type="region of interest" description="Disordered" evidence="9">
    <location>
        <begin position="119"/>
        <end position="171"/>
    </location>
</feature>
<evidence type="ECO:0000256" key="4">
    <source>
        <dbReference type="ARBA" id="ARBA00022490"/>
    </source>
</evidence>
<keyword evidence="11" id="KW-1185">Reference proteome</keyword>
<evidence type="ECO:0000256" key="9">
    <source>
        <dbReference type="SAM" id="MobiDB-lite"/>
    </source>
</evidence>
<feature type="compositionally biased region" description="Low complexity" evidence="9">
    <location>
        <begin position="211"/>
        <end position="228"/>
    </location>
</feature>
<dbReference type="NCBIfam" id="TIGR03544">
    <property type="entry name" value="DivI1A_domain"/>
    <property type="match status" value="3"/>
</dbReference>
<organism evidence="10 11">
    <name type="scientific">Planomonospora venezuelensis</name>
    <dbReference type="NCBI Taxonomy" id="1999"/>
    <lineage>
        <taxon>Bacteria</taxon>
        <taxon>Bacillati</taxon>
        <taxon>Actinomycetota</taxon>
        <taxon>Actinomycetes</taxon>
        <taxon>Streptosporangiales</taxon>
        <taxon>Streptosporangiaceae</taxon>
        <taxon>Planomonospora</taxon>
    </lineage>
</organism>